<evidence type="ECO:0000313" key="1">
    <source>
        <dbReference type="EMBL" id="KAH1181773.1"/>
    </source>
</evidence>
<proteinExistence type="predicted"/>
<accession>A0A9D3XKW4</accession>
<reference evidence="1" key="1">
    <citation type="submission" date="2021-09" db="EMBL/GenBank/DDBJ databases">
        <title>The genome of Mauremys mutica provides insights into the evolution of semi-aquatic lifestyle.</title>
        <authorList>
            <person name="Gong S."/>
            <person name="Gao Y."/>
        </authorList>
    </citation>
    <scope>NUCLEOTIDE SEQUENCE</scope>
    <source>
        <strain evidence="1">MM-2020</strain>
        <tissue evidence="1">Muscle</tissue>
    </source>
</reference>
<comment type="caution">
    <text evidence="1">The sequence shown here is derived from an EMBL/GenBank/DDBJ whole genome shotgun (WGS) entry which is preliminary data.</text>
</comment>
<keyword evidence="2" id="KW-1185">Reference proteome</keyword>
<dbReference type="EMBL" id="JAHDVG010000468">
    <property type="protein sequence ID" value="KAH1181773.1"/>
    <property type="molecule type" value="Genomic_DNA"/>
</dbReference>
<gene>
    <name evidence="1" type="ORF">KIL84_005499</name>
</gene>
<evidence type="ECO:0000313" key="2">
    <source>
        <dbReference type="Proteomes" id="UP000827986"/>
    </source>
</evidence>
<sequence length="84" mass="9219">MISTSANGRGDRPRHPLSLKIHAQRFPKEQALCHDESCNLGLQKQQPATTKASRTVALNQGFLKASQRSLDPALPTREATEALK</sequence>
<protein>
    <submittedName>
        <fullName evidence="1">Uncharacterized protein</fullName>
    </submittedName>
</protein>
<dbReference type="AlphaFoldDB" id="A0A9D3XKW4"/>
<organism evidence="1 2">
    <name type="scientific">Mauremys mutica</name>
    <name type="common">yellowpond turtle</name>
    <dbReference type="NCBI Taxonomy" id="74926"/>
    <lineage>
        <taxon>Eukaryota</taxon>
        <taxon>Metazoa</taxon>
        <taxon>Chordata</taxon>
        <taxon>Craniata</taxon>
        <taxon>Vertebrata</taxon>
        <taxon>Euteleostomi</taxon>
        <taxon>Archelosauria</taxon>
        <taxon>Testudinata</taxon>
        <taxon>Testudines</taxon>
        <taxon>Cryptodira</taxon>
        <taxon>Durocryptodira</taxon>
        <taxon>Testudinoidea</taxon>
        <taxon>Geoemydidae</taxon>
        <taxon>Geoemydinae</taxon>
        <taxon>Mauremys</taxon>
    </lineage>
</organism>
<dbReference type="Proteomes" id="UP000827986">
    <property type="component" value="Unassembled WGS sequence"/>
</dbReference>
<name>A0A9D3XKW4_9SAUR</name>